<sequence length="46" mass="5253">MSTGSKKVLREMITGADLRTAEDLQSYLKELFKDTLPMSKHQENNP</sequence>
<protein>
    <submittedName>
        <fullName evidence="1">Uncharacterized protein</fullName>
    </submittedName>
</protein>
<dbReference type="AlphaFoldDB" id="A0A1G9GE59"/>
<gene>
    <name evidence="1" type="ORF">SAMN05660472_02393</name>
</gene>
<evidence type="ECO:0000313" key="1">
    <source>
        <dbReference type="EMBL" id="SDK98917.1"/>
    </source>
</evidence>
<name>A0A1G9GE59_9FIRM</name>
<organism evidence="1 2">
    <name type="scientific">Natronincola ferrireducens</name>
    <dbReference type="NCBI Taxonomy" id="393762"/>
    <lineage>
        <taxon>Bacteria</taxon>
        <taxon>Bacillati</taxon>
        <taxon>Bacillota</taxon>
        <taxon>Clostridia</taxon>
        <taxon>Peptostreptococcales</taxon>
        <taxon>Natronincolaceae</taxon>
        <taxon>Natronincola</taxon>
    </lineage>
</organism>
<dbReference type="RefSeq" id="WP_176762155.1">
    <property type="nucleotide sequence ID" value="NZ_FNFP01000006.1"/>
</dbReference>
<evidence type="ECO:0000313" key="2">
    <source>
        <dbReference type="Proteomes" id="UP000198718"/>
    </source>
</evidence>
<accession>A0A1G9GE59</accession>
<dbReference type="Proteomes" id="UP000198718">
    <property type="component" value="Unassembled WGS sequence"/>
</dbReference>
<dbReference type="EMBL" id="FNFP01000006">
    <property type="protein sequence ID" value="SDK98917.1"/>
    <property type="molecule type" value="Genomic_DNA"/>
</dbReference>
<proteinExistence type="predicted"/>
<keyword evidence="2" id="KW-1185">Reference proteome</keyword>
<reference evidence="1 2" key="1">
    <citation type="submission" date="2016-10" db="EMBL/GenBank/DDBJ databases">
        <authorList>
            <person name="de Groot N.N."/>
        </authorList>
    </citation>
    <scope>NUCLEOTIDE SEQUENCE [LARGE SCALE GENOMIC DNA]</scope>
    <source>
        <strain evidence="1 2">DSM 18346</strain>
    </source>
</reference>